<evidence type="ECO:0000313" key="3">
    <source>
        <dbReference type="Proteomes" id="UP000274822"/>
    </source>
</evidence>
<gene>
    <name evidence="2" type="ORF">BC938DRAFT_483416</name>
</gene>
<feature type="coiled-coil region" evidence="1">
    <location>
        <begin position="138"/>
        <end position="172"/>
    </location>
</feature>
<keyword evidence="1" id="KW-0175">Coiled coil</keyword>
<proteinExistence type="predicted"/>
<dbReference type="AlphaFoldDB" id="A0A433QC33"/>
<protein>
    <submittedName>
        <fullName evidence="2">Uncharacterized protein</fullName>
    </submittedName>
</protein>
<comment type="caution">
    <text evidence="2">The sequence shown here is derived from an EMBL/GenBank/DDBJ whole genome shotgun (WGS) entry which is preliminary data.</text>
</comment>
<reference evidence="2 3" key="1">
    <citation type="journal article" date="2018" name="New Phytol.">
        <title>Phylogenomics of Endogonaceae and evolution of mycorrhizas within Mucoromycota.</title>
        <authorList>
            <person name="Chang Y."/>
            <person name="Desiro A."/>
            <person name="Na H."/>
            <person name="Sandor L."/>
            <person name="Lipzen A."/>
            <person name="Clum A."/>
            <person name="Barry K."/>
            <person name="Grigoriev I.V."/>
            <person name="Martin F.M."/>
            <person name="Stajich J.E."/>
            <person name="Smith M.E."/>
            <person name="Bonito G."/>
            <person name="Spatafora J.W."/>
        </authorList>
    </citation>
    <scope>NUCLEOTIDE SEQUENCE [LARGE SCALE GENOMIC DNA]</scope>
    <source>
        <strain evidence="2 3">AD002</strain>
    </source>
</reference>
<keyword evidence="3" id="KW-1185">Reference proteome</keyword>
<dbReference type="EMBL" id="RBNJ01008622">
    <property type="protein sequence ID" value="RUS27322.1"/>
    <property type="molecule type" value="Genomic_DNA"/>
</dbReference>
<name>A0A433QC33_9FUNG</name>
<evidence type="ECO:0000256" key="1">
    <source>
        <dbReference type="SAM" id="Coils"/>
    </source>
</evidence>
<accession>A0A433QC33</accession>
<sequence>MGWISYVVNPDLIWIRGSLVSGPSCVFPTSNTIRQITHRFLHLTDSRVSTRPGLQVVHHDPTVEKGLEIRAEHTTSTHADDLGKEKKKLYTTYDSPAMTTPTPNCPAPSVIKLATLNPVSLDSSEAQDCEADRLRRCISEQQSRLTATNSLIQQAKNEEDSMLRQYEFLTSAILRSFGIVRETCFALSRSPLVGGVKDGGCDHGTGDGRDSGARDTRQDIGAWVETQGTLHGVGYWLYIERENCDDPLILSRDIRSFWKVEEVITMLTNADSQLNEERKTDRDGMCAWFVG</sequence>
<dbReference type="Proteomes" id="UP000274822">
    <property type="component" value="Unassembled WGS sequence"/>
</dbReference>
<organism evidence="2 3">
    <name type="scientific">Jimgerdemannia flammicorona</name>
    <dbReference type="NCBI Taxonomy" id="994334"/>
    <lineage>
        <taxon>Eukaryota</taxon>
        <taxon>Fungi</taxon>
        <taxon>Fungi incertae sedis</taxon>
        <taxon>Mucoromycota</taxon>
        <taxon>Mucoromycotina</taxon>
        <taxon>Endogonomycetes</taxon>
        <taxon>Endogonales</taxon>
        <taxon>Endogonaceae</taxon>
        <taxon>Jimgerdemannia</taxon>
    </lineage>
</organism>
<evidence type="ECO:0000313" key="2">
    <source>
        <dbReference type="EMBL" id="RUS27322.1"/>
    </source>
</evidence>